<evidence type="ECO:0000313" key="2">
    <source>
        <dbReference type="Proteomes" id="UP000826146"/>
    </source>
</evidence>
<name>A0ABN6I5L7_9HELI</name>
<gene>
    <name evidence="1" type="ORF">NHP190012_05430</name>
</gene>
<organism evidence="1 2">
    <name type="scientific">Helicobacter gastrofelis</name>
    <dbReference type="NCBI Taxonomy" id="2849642"/>
    <lineage>
        <taxon>Bacteria</taxon>
        <taxon>Pseudomonadati</taxon>
        <taxon>Campylobacterota</taxon>
        <taxon>Epsilonproteobacteria</taxon>
        <taxon>Campylobacterales</taxon>
        <taxon>Helicobacteraceae</taxon>
        <taxon>Helicobacter</taxon>
    </lineage>
</organism>
<sequence length="112" mass="13738">MQFLCLRQAFYIFDLEMDNLYRFIMCHYPPDSREYNQLVADEVLTEWAQREENQPSVKTYWLYGHTHTRQIQSEQVDFINVCIDFRYKNRMPIFCIEDFIQGLFKDKIKTMS</sequence>
<proteinExistence type="predicted"/>
<dbReference type="Gene3D" id="3.60.21.10">
    <property type="match status" value="1"/>
</dbReference>
<accession>A0ABN6I5L7</accession>
<dbReference type="Proteomes" id="UP000826146">
    <property type="component" value="Chromosome"/>
</dbReference>
<dbReference type="InterPro" id="IPR029052">
    <property type="entry name" value="Metallo-depent_PP-like"/>
</dbReference>
<evidence type="ECO:0000313" key="1">
    <source>
        <dbReference type="EMBL" id="BCZ18901.1"/>
    </source>
</evidence>
<evidence type="ECO:0008006" key="3">
    <source>
        <dbReference type="Google" id="ProtNLM"/>
    </source>
</evidence>
<keyword evidence="2" id="KW-1185">Reference proteome</keyword>
<dbReference type="EMBL" id="AP024819">
    <property type="protein sequence ID" value="BCZ18901.1"/>
    <property type="molecule type" value="Genomic_DNA"/>
</dbReference>
<reference evidence="1 2" key="1">
    <citation type="submission" date="2021-07" db="EMBL/GenBank/DDBJ databases">
        <title>Novel Helicobacter sp. Isolated from a cat.</title>
        <authorList>
            <person name="Rimbara E."/>
            <person name="Suzuki M."/>
        </authorList>
    </citation>
    <scope>NUCLEOTIDE SEQUENCE [LARGE SCALE GENOMIC DNA]</scope>
    <source>
        <strain evidence="2">NHP19-012</strain>
    </source>
</reference>
<protein>
    <recommendedName>
        <fullName evidence="3">Calcineurin-like phosphoesterase domain-containing protein</fullName>
    </recommendedName>
</protein>
<dbReference type="SUPFAM" id="SSF56300">
    <property type="entry name" value="Metallo-dependent phosphatases"/>
    <property type="match status" value="1"/>
</dbReference>